<dbReference type="Proteomes" id="UP000241912">
    <property type="component" value="Unassembled WGS sequence"/>
</dbReference>
<name>A0A2P7NTI0_9PROT</name>
<proteinExistence type="predicted"/>
<sequence>MGSLLVCIHRTTRYQALPESANKLDLQQQPERLDIYDKPPPLHLLARKIGMICSFLPLLPLYDNHTLTASGASCTGRISAATATNSTFAAAIS</sequence>
<comment type="caution">
    <text evidence="1">The sequence shown here is derived from an EMBL/GenBank/DDBJ whole genome shotgun (WGS) entry which is preliminary data.</text>
</comment>
<protein>
    <submittedName>
        <fullName evidence="1">Uncharacterized protein</fullName>
    </submittedName>
</protein>
<organism evidence="1 2">
    <name type="scientific">Nitrosomonas supralitoralis</name>
    <dbReference type="NCBI Taxonomy" id="2116706"/>
    <lineage>
        <taxon>Bacteria</taxon>
        <taxon>Pseudomonadati</taxon>
        <taxon>Pseudomonadota</taxon>
        <taxon>Betaproteobacteria</taxon>
        <taxon>Nitrosomonadales</taxon>
        <taxon>Nitrosomonadaceae</taxon>
        <taxon>Nitrosomonas</taxon>
    </lineage>
</organism>
<evidence type="ECO:0000313" key="2">
    <source>
        <dbReference type="Proteomes" id="UP000241912"/>
    </source>
</evidence>
<accession>A0A2P7NTI0</accession>
<dbReference type="EMBL" id="PXXU01000038">
    <property type="protein sequence ID" value="PSJ16738.1"/>
    <property type="molecule type" value="Genomic_DNA"/>
</dbReference>
<keyword evidence="2" id="KW-1185">Reference proteome</keyword>
<gene>
    <name evidence="1" type="ORF">C7H79_12010</name>
</gene>
<reference evidence="1 2" key="1">
    <citation type="submission" date="2018-03" db="EMBL/GenBank/DDBJ databases">
        <title>Draft genome of Nitrosomonas supralitoralis APG5.</title>
        <authorList>
            <person name="Urakawa H."/>
            <person name="Lopez J.V."/>
        </authorList>
    </citation>
    <scope>NUCLEOTIDE SEQUENCE [LARGE SCALE GENOMIC DNA]</scope>
    <source>
        <strain evidence="1 2">APG5</strain>
    </source>
</reference>
<dbReference type="AlphaFoldDB" id="A0A2P7NTI0"/>
<evidence type="ECO:0000313" key="1">
    <source>
        <dbReference type="EMBL" id="PSJ16738.1"/>
    </source>
</evidence>